<protein>
    <submittedName>
        <fullName evidence="4">Di-sulfide bridge nucleocytoplasmic transport domain-containing protein</fullName>
    </submittedName>
</protein>
<dbReference type="SMART" id="SM01042">
    <property type="entry name" value="Brr6_like_C_C"/>
    <property type="match status" value="1"/>
</dbReference>
<dbReference type="PANTHER" id="PTHR28136">
    <property type="entry name" value="NUCLEUS EXPORT PROTEIN BRR6"/>
    <property type="match status" value="1"/>
</dbReference>
<reference evidence="4" key="1">
    <citation type="submission" date="2019-10" db="EMBL/GenBank/DDBJ databases">
        <authorList>
            <consortium name="DOE Joint Genome Institute"/>
            <person name="Kuo A."/>
            <person name="Miyauchi S."/>
            <person name="Kiss E."/>
            <person name="Drula E."/>
            <person name="Kohler A."/>
            <person name="Sanchez-Garcia M."/>
            <person name="Andreopoulos B."/>
            <person name="Barry K.W."/>
            <person name="Bonito G."/>
            <person name="Buee M."/>
            <person name="Carver A."/>
            <person name="Chen C."/>
            <person name="Cichocki N."/>
            <person name="Clum A."/>
            <person name="Culley D."/>
            <person name="Crous P.W."/>
            <person name="Fauchery L."/>
            <person name="Girlanda M."/>
            <person name="Hayes R."/>
            <person name="Keri Z."/>
            <person name="LaButti K."/>
            <person name="Lipzen A."/>
            <person name="Lombard V."/>
            <person name="Magnuson J."/>
            <person name="Maillard F."/>
            <person name="Morin E."/>
            <person name="Murat C."/>
            <person name="Nolan M."/>
            <person name="Ohm R."/>
            <person name="Pangilinan J."/>
            <person name="Pereira M."/>
            <person name="Perotto S."/>
            <person name="Peter M."/>
            <person name="Riley R."/>
            <person name="Sitrit Y."/>
            <person name="Stielow B."/>
            <person name="Szollosi G."/>
            <person name="Zifcakova L."/>
            <person name="Stursova M."/>
            <person name="Spatafora J.W."/>
            <person name="Tedersoo L."/>
            <person name="Vaario L.-M."/>
            <person name="Yamada A."/>
            <person name="Yan M."/>
            <person name="Wang P."/>
            <person name="Xu J."/>
            <person name="Bruns T."/>
            <person name="Baldrian P."/>
            <person name="Vilgalys R."/>
            <person name="Henrissat B."/>
            <person name="Grigoriev I.V."/>
            <person name="Hibbett D."/>
            <person name="Nagy L.G."/>
            <person name="Martin F.M."/>
        </authorList>
    </citation>
    <scope>NUCLEOTIDE SEQUENCE</scope>
    <source>
        <strain evidence="4">Prilba</strain>
    </source>
</reference>
<feature type="compositionally biased region" description="Pro residues" evidence="1">
    <location>
        <begin position="340"/>
        <end position="355"/>
    </location>
</feature>
<sequence length="388" mass="43433">MAQRPRSERSTEAPMDFQFTSRPNVDIVPVWKAPDTPLKRTHTDMNPPFTPSSVPAFGTNASVPFIFQTPPPKSPHVHAWAPPEDFSPVKAFPREEIRDIDMVEPSPPRPQETGVDGRRTMALGAVRRVYKSRQKARGRALGHTIEESDGESSSGSDDGSDEERSKSRQPHVRKLSHHYTLNMPSPAPQKADTPYVLLGYLQFFFNSALVVLFLYLLLQFILTVQRDVEHRISEYSMDIVQEISNCAAHFKANLCGTKPVPAMLRQCGAWETCMNRDPTVVGRAKVGAELIAEVINGFVEPISWKTLAFTLSSLAFMTIFVNSLLSLFRSKLSTPEQAPAQPPQLYPLPPPPLYPPQLARDPGWRPDSWEQTPSRRRRLENGAAAKVT</sequence>
<dbReference type="InterPro" id="IPR018767">
    <property type="entry name" value="Brl1/Brr6_dom"/>
</dbReference>
<dbReference type="InterPro" id="IPR040202">
    <property type="entry name" value="Brl1/Brr6"/>
</dbReference>
<organism evidence="4 5">
    <name type="scientific">Russula ochroleuca</name>
    <dbReference type="NCBI Taxonomy" id="152965"/>
    <lineage>
        <taxon>Eukaryota</taxon>
        <taxon>Fungi</taxon>
        <taxon>Dikarya</taxon>
        <taxon>Basidiomycota</taxon>
        <taxon>Agaricomycotina</taxon>
        <taxon>Agaricomycetes</taxon>
        <taxon>Russulales</taxon>
        <taxon>Russulaceae</taxon>
        <taxon>Russula</taxon>
    </lineage>
</organism>
<name>A0A9P5MWZ8_9AGAM</name>
<evidence type="ECO:0000256" key="1">
    <source>
        <dbReference type="SAM" id="MobiDB-lite"/>
    </source>
</evidence>
<feature type="compositionally biased region" description="Basic and acidic residues" evidence="1">
    <location>
        <begin position="1"/>
        <end position="11"/>
    </location>
</feature>
<evidence type="ECO:0000256" key="2">
    <source>
        <dbReference type="SAM" id="Phobius"/>
    </source>
</evidence>
<proteinExistence type="predicted"/>
<comment type="caution">
    <text evidence="4">The sequence shown here is derived from an EMBL/GenBank/DDBJ whole genome shotgun (WGS) entry which is preliminary data.</text>
</comment>
<dbReference type="Pfam" id="PF10104">
    <property type="entry name" value="Brr6_like_C_C"/>
    <property type="match status" value="1"/>
</dbReference>
<reference evidence="4" key="2">
    <citation type="journal article" date="2020" name="Nat. Commun.">
        <title>Large-scale genome sequencing of mycorrhizal fungi provides insights into the early evolution of symbiotic traits.</title>
        <authorList>
            <person name="Miyauchi S."/>
            <person name="Kiss E."/>
            <person name="Kuo A."/>
            <person name="Drula E."/>
            <person name="Kohler A."/>
            <person name="Sanchez-Garcia M."/>
            <person name="Morin E."/>
            <person name="Andreopoulos B."/>
            <person name="Barry K.W."/>
            <person name="Bonito G."/>
            <person name="Buee M."/>
            <person name="Carver A."/>
            <person name="Chen C."/>
            <person name="Cichocki N."/>
            <person name="Clum A."/>
            <person name="Culley D."/>
            <person name="Crous P.W."/>
            <person name="Fauchery L."/>
            <person name="Girlanda M."/>
            <person name="Hayes R.D."/>
            <person name="Keri Z."/>
            <person name="LaButti K."/>
            <person name="Lipzen A."/>
            <person name="Lombard V."/>
            <person name="Magnuson J."/>
            <person name="Maillard F."/>
            <person name="Murat C."/>
            <person name="Nolan M."/>
            <person name="Ohm R.A."/>
            <person name="Pangilinan J."/>
            <person name="Pereira M.F."/>
            <person name="Perotto S."/>
            <person name="Peter M."/>
            <person name="Pfister S."/>
            <person name="Riley R."/>
            <person name="Sitrit Y."/>
            <person name="Stielow J.B."/>
            <person name="Szollosi G."/>
            <person name="Zifcakova L."/>
            <person name="Stursova M."/>
            <person name="Spatafora J.W."/>
            <person name="Tedersoo L."/>
            <person name="Vaario L.M."/>
            <person name="Yamada A."/>
            <person name="Yan M."/>
            <person name="Wang P."/>
            <person name="Xu J."/>
            <person name="Bruns T."/>
            <person name="Baldrian P."/>
            <person name="Vilgalys R."/>
            <person name="Dunand C."/>
            <person name="Henrissat B."/>
            <person name="Grigoriev I.V."/>
            <person name="Hibbett D."/>
            <person name="Nagy L.G."/>
            <person name="Martin F.M."/>
        </authorList>
    </citation>
    <scope>NUCLEOTIDE SEQUENCE</scope>
    <source>
        <strain evidence="4">Prilba</strain>
    </source>
</reference>
<keyword evidence="2" id="KW-0812">Transmembrane</keyword>
<keyword evidence="2" id="KW-1133">Transmembrane helix</keyword>
<evidence type="ECO:0000313" key="5">
    <source>
        <dbReference type="Proteomes" id="UP000759537"/>
    </source>
</evidence>
<feature type="region of interest" description="Disordered" evidence="1">
    <location>
        <begin position="336"/>
        <end position="388"/>
    </location>
</feature>
<dbReference type="PANTHER" id="PTHR28136:SF1">
    <property type="entry name" value="NUCLEUS EXPORT PROTEIN BRL1"/>
    <property type="match status" value="1"/>
</dbReference>
<feature type="region of interest" description="Disordered" evidence="1">
    <location>
        <begin position="1"/>
        <end position="21"/>
    </location>
</feature>
<evidence type="ECO:0000313" key="4">
    <source>
        <dbReference type="EMBL" id="KAF8480899.1"/>
    </source>
</evidence>
<keyword evidence="2" id="KW-0472">Membrane</keyword>
<dbReference type="GO" id="GO:0031965">
    <property type="term" value="C:nuclear membrane"/>
    <property type="evidence" value="ECO:0007669"/>
    <property type="project" value="InterPro"/>
</dbReference>
<evidence type="ECO:0000259" key="3">
    <source>
        <dbReference type="SMART" id="SM01042"/>
    </source>
</evidence>
<dbReference type="Proteomes" id="UP000759537">
    <property type="component" value="Unassembled WGS sequence"/>
</dbReference>
<dbReference type="EMBL" id="WHVB01000007">
    <property type="protein sequence ID" value="KAF8480899.1"/>
    <property type="molecule type" value="Genomic_DNA"/>
</dbReference>
<dbReference type="GO" id="GO:0055088">
    <property type="term" value="P:lipid homeostasis"/>
    <property type="evidence" value="ECO:0007669"/>
    <property type="project" value="InterPro"/>
</dbReference>
<keyword evidence="5" id="KW-1185">Reference proteome</keyword>
<dbReference type="GO" id="GO:0006998">
    <property type="term" value="P:nuclear envelope organization"/>
    <property type="evidence" value="ECO:0007669"/>
    <property type="project" value="InterPro"/>
</dbReference>
<dbReference type="OrthoDB" id="5961at2759"/>
<gene>
    <name evidence="4" type="ORF">DFH94DRAFT_736714</name>
</gene>
<feature type="region of interest" description="Disordered" evidence="1">
    <location>
        <begin position="134"/>
        <end position="186"/>
    </location>
</feature>
<accession>A0A9P5MWZ8</accession>
<feature type="transmembrane region" description="Helical" evidence="2">
    <location>
        <begin position="307"/>
        <end position="328"/>
    </location>
</feature>
<feature type="transmembrane region" description="Helical" evidence="2">
    <location>
        <begin position="195"/>
        <end position="218"/>
    </location>
</feature>
<dbReference type="AlphaFoldDB" id="A0A9P5MWZ8"/>
<feature type="domain" description="Brl1/Brr6" evidence="3">
    <location>
        <begin position="197"/>
        <end position="329"/>
    </location>
</feature>
<feature type="compositionally biased region" description="Basic residues" evidence="1">
    <location>
        <begin position="167"/>
        <end position="177"/>
    </location>
</feature>